<reference evidence="9" key="1">
    <citation type="submission" date="2021-05" db="EMBL/GenBank/DDBJ databases">
        <title>A free-living protist that lacks canonical eukaryotic 1 DNA replication and segregation systems.</title>
        <authorList>
            <person name="Salas-Leiva D.E."/>
            <person name="Tromer E.C."/>
            <person name="Curtis B.A."/>
            <person name="Jerlstrom-Hultqvist J."/>
            <person name="Kolisko M."/>
            <person name="Yi Z."/>
            <person name="Salas-Leiva J.S."/>
            <person name="Gallot-Lavallee L."/>
            <person name="Kops G.J.P.L."/>
            <person name="Archibald J.M."/>
            <person name="Simpson A.G.B."/>
            <person name="Roger A.J."/>
        </authorList>
    </citation>
    <scope>NUCLEOTIDE SEQUENCE</scope>
    <source>
        <strain evidence="9">BICM</strain>
    </source>
</reference>
<evidence type="ECO:0000313" key="10">
    <source>
        <dbReference type="Proteomes" id="UP000717585"/>
    </source>
</evidence>
<dbReference type="Gene3D" id="3.90.1750.10">
    <property type="entry name" value="Hect, E3 ligase catalytic domains"/>
    <property type="match status" value="1"/>
</dbReference>
<dbReference type="SUPFAM" id="SSF56204">
    <property type="entry name" value="Hect, E3 ligase catalytic domain"/>
    <property type="match status" value="1"/>
</dbReference>
<evidence type="ECO:0000256" key="3">
    <source>
        <dbReference type="ARBA" id="ARBA00012485"/>
    </source>
</evidence>
<keyword evidence="10" id="KW-1185">Reference proteome</keyword>
<dbReference type="InterPro" id="IPR000569">
    <property type="entry name" value="HECT_dom"/>
</dbReference>
<keyword evidence="4" id="KW-0808">Transferase</keyword>
<dbReference type="EMBL" id="JAHDYR010000004">
    <property type="protein sequence ID" value="KAG9396947.1"/>
    <property type="molecule type" value="Genomic_DNA"/>
</dbReference>
<evidence type="ECO:0000256" key="7">
    <source>
        <dbReference type="SAM" id="MobiDB-lite"/>
    </source>
</evidence>
<dbReference type="InterPro" id="IPR050409">
    <property type="entry name" value="E3_ubiq-protein_ligase"/>
</dbReference>
<dbReference type="GO" id="GO:0016567">
    <property type="term" value="P:protein ubiquitination"/>
    <property type="evidence" value="ECO:0007669"/>
    <property type="project" value="TreeGrafter"/>
</dbReference>
<dbReference type="Pfam" id="PF00632">
    <property type="entry name" value="HECT"/>
    <property type="match status" value="1"/>
</dbReference>
<dbReference type="InterPro" id="IPR035983">
    <property type="entry name" value="Hect_E3_ubiquitin_ligase"/>
</dbReference>
<feature type="domain" description="HECT" evidence="8">
    <location>
        <begin position="1381"/>
        <end position="1695"/>
    </location>
</feature>
<evidence type="ECO:0000256" key="6">
    <source>
        <dbReference type="PROSITE-ProRule" id="PRU00104"/>
    </source>
</evidence>
<feature type="compositionally biased region" description="Polar residues" evidence="7">
    <location>
        <begin position="1"/>
        <end position="10"/>
    </location>
</feature>
<evidence type="ECO:0000313" key="9">
    <source>
        <dbReference type="EMBL" id="KAG9396947.1"/>
    </source>
</evidence>
<dbReference type="Gene3D" id="3.30.2410.10">
    <property type="entry name" value="Hect, E3 ligase catalytic domain"/>
    <property type="match status" value="1"/>
</dbReference>
<sequence>MASLHSISENSPERNKVDDEPLDGSLSIDTTIESFLINALKTVADHPISTARALLDVLTLPKETYPFQTTVTQALTFLGACLNDMPPAPLGIHSIPPLIHLPISSFDLPSTELPADVLETFRAALAPLSLDFALSVTSIIEVQHLGVGPDHRPLAGYCLLLLHERVDPALSVAPTLRGSVPDSLLSSVASLLARQAVVRHVPSGVTLSTDMTQGLTSSLSGLLVMLADVVASSRVDSAAKLHTFIEPLLNLEAARAPGTTDGSMLLNTLCLYTIASASSFATDTTAKVQRHLLTLAQNMADPPPILIYAGFLPCLGHGLTPSIQEECNELKRYWFERVINSNDLTAILSVLSYAIATPSTRPTLTAAVLAPLKLSGSKWGMAETVVLAAAMLDSDLPRDIAPHTLPLTLQTMDLLDGTDGCGALVVSYCLYKLGSARHSLDQRMVRKLLDATLDVPRFPRSTLYSTLMHGIVCEFFSVPKVLAYGPLTDYTADLTPVLLLHYISTARCQYPVVSSNLLQTVFRYHPLTTSKLCRMLTPIATSLDSLEYIPAWLAQIFDTLFVGRTPTEAEYQTALDHAAILAPVAATHERATPGDLLKAQFTVLYALGGARPDAEETHVLRYATIAKEAGATLEDMLNVAKQTPLATLTSVQASCFVRAVSRVAAEAAVSHSDGLPTIVQLLRLPHSAVTALTTLIHAQIKGLDLSQARVDEIHGHVQDLLSFEDMLPDKTIAVLLDQLAPFPALRRDAILSTLSHRPMLVKTLLPVLKELRDPTILRSTPELKSAVAAAAVSELADSTPDSDIGQLVTLALEDNQRLPDALVVRLLTRLADLPVAVRSDAITLLLRAPIYLRDSDVDPAALTQVLCTTPGGLAVLGSLYHQSPMAVDSGVLARHLTTSIDEVGRLCRSIQDVTAATTLLAALITESPLSPALAPVIWTSLRLLAGIYRVPNVTNPVSIHKKVGIIPVTAALDLLASMAPMARQMPMQPALPLYGAHRVPLYIIVASRDDSAIAEDTMADIIAVACWIMGVPAPYLEQTIEQAVPARVIRSVPLSPIFSPNRRRSLRPTSSKETITTAFHSPLRPMIQSTNTVLRQLECALLAHLPPCSLSAAPAAMVSLGLDISLSVEDIHSMLVQVSVSDLLAVENARAEGVTTFATRKHDSHSKKLATHFAAQRSASGLSPIQYWARLVDWFRTAFVLADVCAAPASPRFDQMVKVVSELMRVATIHLYLSKPLIAATEAQEIIKACLTKLHTLLTEPSEQAAELAMAYGVDPMASASRSTPAALSSATAVHLATCLNRLYEVNTTTHLVQADVFYMTGLTRETALILHETMPHIVPFSIKERLVRAQVKFIHGPVVKMEVVRRNIVQTTREAFEAVSAVELQHDWRVEFKAERAIDVLGCRKELVTLLTKALFDDRTLFDSTPNGHCLVPNADLGMCRFAGQFFAKACRHSLVPSGRLAPIVLKMILGNAIGYQDLRDLDPDLYRNQIQFIRDNSVDMIPGLTFTDADGTDLVPGGSSIPVTDDNKASYIDLIVSRRLKLVSTPLDAFVRGFDSVCPIVNLGSLNSTELDLFLFGQRACSAMEVIDNIAVKNATRADRGVIMFFNVLASWPDSDVSALLHFMTGQRHPPAGGVAAFQPPLTVQVVEGPSRIPSASTCFNLLKITRFERKDVMEERLKMALAEGINAEFGLS</sequence>
<feature type="active site" description="Glycyl thioester intermediate" evidence="6">
    <location>
        <position position="1661"/>
    </location>
</feature>
<dbReference type="PANTHER" id="PTHR11254:SF444">
    <property type="entry name" value="HECT DOMAIN CONTAINING UBIQUITIN LIGASE"/>
    <property type="match status" value="1"/>
</dbReference>
<evidence type="ECO:0000259" key="8">
    <source>
        <dbReference type="PROSITE" id="PS50237"/>
    </source>
</evidence>
<dbReference type="EC" id="2.3.2.26" evidence="3"/>
<comment type="catalytic activity">
    <reaction evidence="1">
        <text>S-ubiquitinyl-[E2 ubiquitin-conjugating enzyme]-L-cysteine + [acceptor protein]-L-lysine = [E2 ubiquitin-conjugating enzyme]-L-cysteine + N(6)-ubiquitinyl-[acceptor protein]-L-lysine.</text>
        <dbReference type="EC" id="2.3.2.26"/>
    </reaction>
</comment>
<dbReference type="PROSITE" id="PS50237">
    <property type="entry name" value="HECT"/>
    <property type="match status" value="1"/>
</dbReference>
<feature type="region of interest" description="Disordered" evidence="7">
    <location>
        <begin position="1"/>
        <end position="23"/>
    </location>
</feature>
<evidence type="ECO:0000256" key="2">
    <source>
        <dbReference type="ARBA" id="ARBA00004906"/>
    </source>
</evidence>
<comment type="caution">
    <text evidence="9">The sequence shown here is derived from an EMBL/GenBank/DDBJ whole genome shotgun (WGS) entry which is preliminary data.</text>
</comment>
<dbReference type="GO" id="GO:0005737">
    <property type="term" value="C:cytoplasm"/>
    <property type="evidence" value="ECO:0007669"/>
    <property type="project" value="TreeGrafter"/>
</dbReference>
<evidence type="ECO:0000256" key="4">
    <source>
        <dbReference type="ARBA" id="ARBA00022679"/>
    </source>
</evidence>
<dbReference type="Gene3D" id="3.30.2160.10">
    <property type="entry name" value="Hect, E3 ligase catalytic domain"/>
    <property type="match status" value="1"/>
</dbReference>
<dbReference type="GO" id="GO:0061630">
    <property type="term" value="F:ubiquitin protein ligase activity"/>
    <property type="evidence" value="ECO:0007669"/>
    <property type="project" value="UniProtKB-EC"/>
</dbReference>
<evidence type="ECO:0000256" key="5">
    <source>
        <dbReference type="ARBA" id="ARBA00022786"/>
    </source>
</evidence>
<dbReference type="SMART" id="SM00119">
    <property type="entry name" value="HECTc"/>
    <property type="match status" value="1"/>
</dbReference>
<proteinExistence type="predicted"/>
<keyword evidence="5 6" id="KW-0833">Ubl conjugation pathway</keyword>
<evidence type="ECO:0000256" key="1">
    <source>
        <dbReference type="ARBA" id="ARBA00000885"/>
    </source>
</evidence>
<dbReference type="GO" id="GO:0006511">
    <property type="term" value="P:ubiquitin-dependent protein catabolic process"/>
    <property type="evidence" value="ECO:0007669"/>
    <property type="project" value="TreeGrafter"/>
</dbReference>
<organism evidence="9 10">
    <name type="scientific">Carpediemonas membranifera</name>
    <dbReference type="NCBI Taxonomy" id="201153"/>
    <lineage>
        <taxon>Eukaryota</taxon>
        <taxon>Metamonada</taxon>
        <taxon>Carpediemonas-like organisms</taxon>
        <taxon>Carpediemonas</taxon>
    </lineage>
</organism>
<dbReference type="Proteomes" id="UP000717585">
    <property type="component" value="Unassembled WGS sequence"/>
</dbReference>
<protein>
    <recommendedName>
        <fullName evidence="3">HECT-type E3 ubiquitin transferase</fullName>
        <ecNumber evidence="3">2.3.2.26</ecNumber>
    </recommendedName>
</protein>
<gene>
    <name evidence="9" type="ORF">J8273_1283</name>
</gene>
<comment type="pathway">
    <text evidence="2">Protein modification; protein ubiquitination.</text>
</comment>
<accession>A0A8J6BBQ8</accession>
<dbReference type="PANTHER" id="PTHR11254">
    <property type="entry name" value="HECT DOMAIN UBIQUITIN-PROTEIN LIGASE"/>
    <property type="match status" value="1"/>
</dbReference>
<dbReference type="OrthoDB" id="8068875at2759"/>
<name>A0A8J6BBQ8_9EUKA</name>